<accession>A0A238X9F0</accession>
<organism evidence="2 3">
    <name type="scientific">Lutibacter agarilyticus</name>
    <dbReference type="NCBI Taxonomy" id="1109740"/>
    <lineage>
        <taxon>Bacteria</taxon>
        <taxon>Pseudomonadati</taxon>
        <taxon>Bacteroidota</taxon>
        <taxon>Flavobacteriia</taxon>
        <taxon>Flavobacteriales</taxon>
        <taxon>Flavobacteriaceae</taxon>
        <taxon>Lutibacter</taxon>
    </lineage>
</organism>
<feature type="transmembrane region" description="Helical" evidence="1">
    <location>
        <begin position="274"/>
        <end position="292"/>
    </location>
</feature>
<name>A0A238X9F0_9FLAO</name>
<dbReference type="Pfam" id="PF12412">
    <property type="entry name" value="DUF3667"/>
    <property type="match status" value="1"/>
</dbReference>
<dbReference type="AlphaFoldDB" id="A0A238X9F0"/>
<sequence length="388" mass="45297">MKFPLIKFKPNKTNVKGLECLNCGKPLRGDENFCSYCGQKNTTKKLNFGTFLNNLFSGFLSYDSRFWTTFIPLLTRPGKVSKDYITGKRARFVNPFQLYLNVSIIFFLILGISNKMDNITIPVDEIENAPKTIDSLKQTNQPEIDSILKKAQDEIEKKSPNDSTSTKIITSIGDVFTIAESKDLEKDTIPYQYHIKTDTTKRISTWNKLQDFQHYYNTKPNLSNEVALGNLGYEKTFWNRFYYQEIINTNKNYNQLKEDGGKTYIKKIISTTSISLFVFLPIFTLFLMLLYFRRNYTYIEHLVFVFNTQTVFFLLLAIFLLLNLLFNIENTAWVFITIFVVYLYKAMRNFYQQSRRKTIVKFFLLNSFYLFLGFIGILIVAAISFGST</sequence>
<dbReference type="OrthoDB" id="675873at2"/>
<reference evidence="2 3" key="1">
    <citation type="submission" date="2017-06" db="EMBL/GenBank/DDBJ databases">
        <authorList>
            <person name="Kim H.J."/>
            <person name="Triplett B.A."/>
        </authorList>
    </citation>
    <scope>NUCLEOTIDE SEQUENCE [LARGE SCALE GENOMIC DNA]</scope>
    <source>
        <strain evidence="2 3">DSM 29150</strain>
    </source>
</reference>
<feature type="transmembrane region" description="Helical" evidence="1">
    <location>
        <begin position="332"/>
        <end position="351"/>
    </location>
</feature>
<feature type="transmembrane region" description="Helical" evidence="1">
    <location>
        <begin position="363"/>
        <end position="385"/>
    </location>
</feature>
<keyword evidence="1" id="KW-0812">Transmembrane</keyword>
<keyword evidence="3" id="KW-1185">Reference proteome</keyword>
<evidence type="ECO:0000313" key="3">
    <source>
        <dbReference type="Proteomes" id="UP000198384"/>
    </source>
</evidence>
<evidence type="ECO:0000313" key="2">
    <source>
        <dbReference type="EMBL" id="SNR55675.1"/>
    </source>
</evidence>
<dbReference type="RefSeq" id="WP_089381634.1">
    <property type="nucleotide sequence ID" value="NZ_FZNT01000005.1"/>
</dbReference>
<proteinExistence type="predicted"/>
<feature type="transmembrane region" description="Helical" evidence="1">
    <location>
        <begin position="304"/>
        <end position="326"/>
    </location>
</feature>
<evidence type="ECO:0000256" key="1">
    <source>
        <dbReference type="SAM" id="Phobius"/>
    </source>
</evidence>
<protein>
    <submittedName>
        <fullName evidence="2">Uncharacterized protein</fullName>
    </submittedName>
</protein>
<feature type="transmembrane region" description="Helical" evidence="1">
    <location>
        <begin position="92"/>
        <end position="112"/>
    </location>
</feature>
<keyword evidence="1" id="KW-1133">Transmembrane helix</keyword>
<keyword evidence="1" id="KW-0472">Membrane</keyword>
<dbReference type="Proteomes" id="UP000198384">
    <property type="component" value="Unassembled WGS sequence"/>
</dbReference>
<dbReference type="InterPro" id="IPR022134">
    <property type="entry name" value="DUF3667"/>
</dbReference>
<gene>
    <name evidence="2" type="ORF">SAMN06265371_105130</name>
</gene>
<dbReference type="EMBL" id="FZNT01000005">
    <property type="protein sequence ID" value="SNR55675.1"/>
    <property type="molecule type" value="Genomic_DNA"/>
</dbReference>